<feature type="domain" description="DUF5117" evidence="4">
    <location>
        <begin position="119"/>
        <end position="308"/>
    </location>
</feature>
<evidence type="ECO:0000259" key="3">
    <source>
        <dbReference type="Pfam" id="PF16313"/>
    </source>
</evidence>
<organism evidence="5 6">
    <name type="scientific">Algibacter pectinivorans</name>
    <dbReference type="NCBI Taxonomy" id="870482"/>
    <lineage>
        <taxon>Bacteria</taxon>
        <taxon>Pseudomonadati</taxon>
        <taxon>Bacteroidota</taxon>
        <taxon>Flavobacteriia</taxon>
        <taxon>Flavobacteriales</taxon>
        <taxon>Flavobacteriaceae</taxon>
        <taxon>Algibacter</taxon>
    </lineage>
</organism>
<dbReference type="STRING" id="870482.SAMN04487987_112100"/>
<feature type="chain" id="PRO_5011458366" description="DUF5117 domain-containing protein" evidence="2">
    <location>
        <begin position="29"/>
        <end position="864"/>
    </location>
</feature>
<feature type="domain" description="EcxA zinc-binding" evidence="3">
    <location>
        <begin position="471"/>
        <end position="786"/>
    </location>
</feature>
<proteinExistence type="predicted"/>
<evidence type="ECO:0000313" key="6">
    <source>
        <dbReference type="Proteomes" id="UP000199439"/>
    </source>
</evidence>
<evidence type="ECO:0008006" key="7">
    <source>
        <dbReference type="Google" id="ProtNLM"/>
    </source>
</evidence>
<feature type="region of interest" description="Disordered" evidence="1">
    <location>
        <begin position="33"/>
        <end position="54"/>
    </location>
</feature>
<dbReference type="InterPro" id="IPR034032">
    <property type="entry name" value="Zn_MMP-like_bac"/>
</dbReference>
<dbReference type="InterPro" id="IPR024079">
    <property type="entry name" value="MetalloPept_cat_dom_sf"/>
</dbReference>
<dbReference type="EMBL" id="FOMI01000012">
    <property type="protein sequence ID" value="SFD40520.1"/>
    <property type="molecule type" value="Genomic_DNA"/>
</dbReference>
<dbReference type="AlphaFoldDB" id="A0A1I1SBY8"/>
<dbReference type="InterPro" id="IPR032534">
    <property type="entry name" value="EcxA_zinc-bd"/>
</dbReference>
<dbReference type="SUPFAM" id="SSF55486">
    <property type="entry name" value="Metalloproteases ('zincins'), catalytic domain"/>
    <property type="match status" value="1"/>
</dbReference>
<keyword evidence="6" id="KW-1185">Reference proteome</keyword>
<dbReference type="GO" id="GO:0008237">
    <property type="term" value="F:metallopeptidase activity"/>
    <property type="evidence" value="ECO:0007669"/>
    <property type="project" value="InterPro"/>
</dbReference>
<dbReference type="InterPro" id="IPR033413">
    <property type="entry name" value="DUF5117"/>
</dbReference>
<dbReference type="RefSeq" id="WP_092853736.1">
    <property type="nucleotide sequence ID" value="NZ_FOMI01000012.1"/>
</dbReference>
<evidence type="ECO:0000259" key="4">
    <source>
        <dbReference type="Pfam" id="PF17148"/>
    </source>
</evidence>
<reference evidence="6" key="1">
    <citation type="submission" date="2016-10" db="EMBL/GenBank/DDBJ databases">
        <authorList>
            <person name="Varghese N."/>
            <person name="Submissions S."/>
        </authorList>
    </citation>
    <scope>NUCLEOTIDE SEQUENCE [LARGE SCALE GENOMIC DNA]</scope>
    <source>
        <strain evidence="6">DSM 25730</strain>
    </source>
</reference>
<name>A0A1I1SBY8_9FLAO</name>
<evidence type="ECO:0000256" key="1">
    <source>
        <dbReference type="SAM" id="MobiDB-lite"/>
    </source>
</evidence>
<dbReference type="CDD" id="cd04276">
    <property type="entry name" value="ZnMc_MMP_like_2"/>
    <property type="match status" value="1"/>
</dbReference>
<evidence type="ECO:0000313" key="5">
    <source>
        <dbReference type="EMBL" id="SFD40520.1"/>
    </source>
</evidence>
<dbReference type="PANTHER" id="PTHR38478">
    <property type="entry name" value="PEPTIDASE M1A AND M12B"/>
    <property type="match status" value="1"/>
</dbReference>
<keyword evidence="2" id="KW-0732">Signal</keyword>
<protein>
    <recommendedName>
        <fullName evidence="7">DUF5117 domain-containing protein</fullName>
    </recommendedName>
</protein>
<sequence>MKLNQITFKFIPLSLLIFLLCIPFSTEAQNKKKRNKKNAIEATETKPAKKPKEKSIADLTKASKKIEGLFTVYQDTITGELQMVITQNQLDKEFIYFSQIADGVLDAGRINRGSYRGSKVFTVSKYFNKIEFITQNTAFYFDPNNAISKSKDANISQGVMASLKIEATNEDEGLYLIKANDLFLKETFSQVKPASRPGTPPTSFKLGSLDKAKTKIKDIKNYPENVNLEVEYVYSTPSVLNGGSSAVSDGRNVSIKVFHSLIAMPENNFEPRFDDPRVGYFTTEITDQTSTSVTPYRDLINRWNLVKKNPEAELSEPVTPITWWMENSTPIQWRETIKNAVLQWNVAFEKAGFKNAIVVKQQPDDADWDAGDIRYNVLRWTASPTPPFGGYGPSMKNPKTGEIFGADIMLEYKHFTNRVFYDKVFETAANETLYNANTHQDELYCSLGHELHNEVIFASTVASVAGATDLEMERIKKESMTALIMHEIGHTLGLNHNMKASQLFSPEQLEDANFIKGKCLTASVMDYAALNITRDRSKQGQYDDVAVGPYDIWAIQLGYTPFKTEADRQALLNESTKPEHIFGNDADDMRSPGKAIDPRVNVSDQSNNQIKWAVDRIELANDLMKDLKFKFITTGESYQELRSVYYLLSGQKASATNTISRFIGGVYVDRSMAGQDQAKQPYTPVSLKDQKRAMNALKTYVFAPDAFKAPNDLYNYLAKQRRGFNFMSEPEDPKIHNQVLGYQKNVLNQLLHYNTLQRITDSELYGNEYTLSTFMVDLNDAIFKTDISGSVNSFRQNLQLEYTNMLIGMLTGKQSSKYTNTAKSMALYNLKSIRTMAEPSGNIASRAHKQHLRTLIDNAVKEIK</sequence>
<feature type="signal peptide" evidence="2">
    <location>
        <begin position="1"/>
        <end position="28"/>
    </location>
</feature>
<dbReference type="Proteomes" id="UP000199439">
    <property type="component" value="Unassembled WGS sequence"/>
</dbReference>
<dbReference type="PANTHER" id="PTHR38478:SF1">
    <property type="entry name" value="ZINC DEPENDENT METALLOPROTEASE DOMAIN LIPOPROTEIN"/>
    <property type="match status" value="1"/>
</dbReference>
<dbReference type="Pfam" id="PF16313">
    <property type="entry name" value="DUF4953"/>
    <property type="match status" value="1"/>
</dbReference>
<dbReference type="OrthoDB" id="9776599at2"/>
<accession>A0A1I1SBY8</accession>
<dbReference type="Pfam" id="PF17148">
    <property type="entry name" value="DUF5117"/>
    <property type="match status" value="1"/>
</dbReference>
<dbReference type="Gene3D" id="3.40.390.10">
    <property type="entry name" value="Collagenase (Catalytic Domain)"/>
    <property type="match status" value="1"/>
</dbReference>
<evidence type="ECO:0000256" key="2">
    <source>
        <dbReference type="SAM" id="SignalP"/>
    </source>
</evidence>
<gene>
    <name evidence="5" type="ORF">SAMN04487987_112100</name>
</gene>